<proteinExistence type="inferred from homology"/>
<evidence type="ECO:0000256" key="1">
    <source>
        <dbReference type="ARBA" id="ARBA00004123"/>
    </source>
</evidence>
<keyword evidence="4" id="KW-0498">Mitosis</keyword>
<reference evidence="9 10" key="1">
    <citation type="journal article" date="2016" name="Genome Announc.">
        <title>Draft Whole-Genome Sequence of Trichoderma gamsii T6085, a Promising Biocontrol Agent of Fusarium Head Blight on Wheat.</title>
        <authorList>
            <person name="Baroncelli R."/>
            <person name="Zapparata A."/>
            <person name="Piaggeschi G."/>
            <person name="Sarrocco S."/>
            <person name="Vannacci G."/>
        </authorList>
    </citation>
    <scope>NUCLEOTIDE SEQUENCE [LARGE SCALE GENOMIC DNA]</scope>
    <source>
        <strain evidence="9 10">T6085</strain>
    </source>
</reference>
<dbReference type="RefSeq" id="XP_024405229.1">
    <property type="nucleotide sequence ID" value="XM_024549993.1"/>
</dbReference>
<protein>
    <recommendedName>
        <fullName evidence="11">75k gamma secalin</fullName>
    </recommendedName>
</protein>
<feature type="compositionally biased region" description="Polar residues" evidence="8">
    <location>
        <begin position="73"/>
        <end position="92"/>
    </location>
</feature>
<name>A0A2P4ZI70_9HYPO</name>
<dbReference type="Proteomes" id="UP000054821">
    <property type="component" value="Unassembled WGS sequence"/>
</dbReference>
<dbReference type="EMBL" id="JPDN02000025">
    <property type="protein sequence ID" value="PON23988.1"/>
    <property type="molecule type" value="Genomic_DNA"/>
</dbReference>
<evidence type="ECO:0000256" key="5">
    <source>
        <dbReference type="ARBA" id="ARBA00022829"/>
    </source>
</evidence>
<feature type="compositionally biased region" description="Basic and acidic residues" evidence="8">
    <location>
        <begin position="553"/>
        <end position="577"/>
    </location>
</feature>
<evidence type="ECO:0000256" key="6">
    <source>
        <dbReference type="ARBA" id="ARBA00023242"/>
    </source>
</evidence>
<keyword evidence="7" id="KW-0131">Cell cycle</keyword>
<feature type="region of interest" description="Disordered" evidence="8">
    <location>
        <begin position="24"/>
        <end position="102"/>
    </location>
</feature>
<keyword evidence="5" id="KW-0159">Chromosome partition</keyword>
<comment type="caution">
    <text evidence="9">The sequence shown here is derived from an EMBL/GenBank/DDBJ whole genome shotgun (WGS) entry which is preliminary data.</text>
</comment>
<evidence type="ECO:0000256" key="7">
    <source>
        <dbReference type="ARBA" id="ARBA00023306"/>
    </source>
</evidence>
<dbReference type="GO" id="GO:0051301">
    <property type="term" value="P:cell division"/>
    <property type="evidence" value="ECO:0007669"/>
    <property type="project" value="UniProtKB-KW"/>
</dbReference>
<dbReference type="GeneID" id="29984334"/>
<dbReference type="GO" id="GO:0005634">
    <property type="term" value="C:nucleus"/>
    <property type="evidence" value="ECO:0007669"/>
    <property type="project" value="UniProtKB-SubCell"/>
</dbReference>
<sequence length="577" mass="62996">MQDIQKQPSVTYLPISTATLSNIPVASHEKPKESIVKPPPPSAAPIKQEKQEDGSISARVLQQAPDVRIKPSPHSSMTNSPSLSMRSPSITKKSPAITPKPRPVNTAPLMIAVAEECLEKARIASHDVAMALCPNQVSEYQELIATALSCLEAALQGNNQLAPREEARVRLRYAALLQEETENLMEAETALAKGITLCDKWYYAFRLLKASFYLGVGITDAGALDNIRSIQNVANTRGDTALSVLASLIEGFTLLKTAKDGNMEKIQACIAQVAKYQFDPSVQITQLTMLTLLLEVAARDSSTAGIPYGAPVPLNVAVKQRAWRTEAQAYLNVLLGLVAASHCQWSDVKQMVQTLGSLVSSSTQPTVRLLAIYLKGVYFQGIGQLQQALDIFLHNQFAVQQQGSTGIKAGHQEIALLAGLNRLWIMQHPSCRNDQTTQDLIEQLQPHCNNHTNIDLRTAWHNVMAAIVTDPPQQLNSQKQHIHAAMAGSKVTSNVLGAAVTLCIMRSRFFENVIGEQALKSARAAAKQAQRSGNVLWQSVADGMLAQSYEVQGQRDEAKQEWDKATEEARDAFSRSL</sequence>
<dbReference type="Pfam" id="PF10345">
    <property type="entry name" value="Cohesin_load"/>
    <property type="match status" value="3"/>
</dbReference>
<dbReference type="GO" id="GO:0007059">
    <property type="term" value="P:chromosome segregation"/>
    <property type="evidence" value="ECO:0007669"/>
    <property type="project" value="UniProtKB-KW"/>
</dbReference>
<dbReference type="InterPro" id="IPR019440">
    <property type="entry name" value="MAU2"/>
</dbReference>
<evidence type="ECO:0000256" key="3">
    <source>
        <dbReference type="ARBA" id="ARBA00022618"/>
    </source>
</evidence>
<evidence type="ECO:0008006" key="11">
    <source>
        <dbReference type="Google" id="ProtNLM"/>
    </source>
</evidence>
<feature type="region of interest" description="Disordered" evidence="8">
    <location>
        <begin position="552"/>
        <end position="577"/>
    </location>
</feature>
<dbReference type="STRING" id="398673.A0A2P4ZI70"/>
<evidence type="ECO:0000256" key="4">
    <source>
        <dbReference type="ARBA" id="ARBA00022776"/>
    </source>
</evidence>
<organism evidence="9 10">
    <name type="scientific">Trichoderma gamsii</name>
    <dbReference type="NCBI Taxonomy" id="398673"/>
    <lineage>
        <taxon>Eukaryota</taxon>
        <taxon>Fungi</taxon>
        <taxon>Dikarya</taxon>
        <taxon>Ascomycota</taxon>
        <taxon>Pezizomycotina</taxon>
        <taxon>Sordariomycetes</taxon>
        <taxon>Hypocreomycetidae</taxon>
        <taxon>Hypocreales</taxon>
        <taxon>Hypocreaceae</taxon>
        <taxon>Trichoderma</taxon>
    </lineage>
</organism>
<gene>
    <name evidence="9" type="ORF">TGAM01_v206999</name>
</gene>
<evidence type="ECO:0000313" key="10">
    <source>
        <dbReference type="Proteomes" id="UP000054821"/>
    </source>
</evidence>
<keyword evidence="10" id="KW-1185">Reference proteome</keyword>
<comment type="subcellular location">
    <subcellularLocation>
        <location evidence="1">Nucleus</location>
    </subcellularLocation>
</comment>
<evidence type="ECO:0000256" key="2">
    <source>
        <dbReference type="ARBA" id="ARBA00008585"/>
    </source>
</evidence>
<comment type="similarity">
    <text evidence="2">Belongs to the SCC4/mau-2 family.</text>
</comment>
<accession>A0A2P4ZI70</accession>
<evidence type="ECO:0000256" key="8">
    <source>
        <dbReference type="SAM" id="MobiDB-lite"/>
    </source>
</evidence>
<keyword evidence="6" id="KW-0539">Nucleus</keyword>
<dbReference type="AlphaFoldDB" id="A0A2P4ZI70"/>
<dbReference type="PANTHER" id="PTHR21394">
    <property type="entry name" value="MAU2 CHROMATID COHESION FACTOR HOMOLOG"/>
    <property type="match status" value="1"/>
</dbReference>
<keyword evidence="3" id="KW-0132">Cell division</keyword>
<dbReference type="GO" id="GO:0007064">
    <property type="term" value="P:mitotic sister chromatid cohesion"/>
    <property type="evidence" value="ECO:0007669"/>
    <property type="project" value="InterPro"/>
</dbReference>
<evidence type="ECO:0000313" key="9">
    <source>
        <dbReference type="EMBL" id="PON23988.1"/>
    </source>
</evidence>